<dbReference type="PANTHER" id="PTHR43124">
    <property type="entry name" value="PURINE EFFLUX PUMP PBUE"/>
    <property type="match status" value="1"/>
</dbReference>
<comment type="subcellular location">
    <subcellularLocation>
        <location evidence="1">Cell membrane</location>
        <topology evidence="1">Multi-pass membrane protein</topology>
    </subcellularLocation>
</comment>
<feature type="transmembrane region" description="Helical" evidence="7">
    <location>
        <begin position="77"/>
        <end position="97"/>
    </location>
</feature>
<dbReference type="Pfam" id="PF07690">
    <property type="entry name" value="MFS_1"/>
    <property type="match status" value="1"/>
</dbReference>
<evidence type="ECO:0000256" key="4">
    <source>
        <dbReference type="ARBA" id="ARBA00022692"/>
    </source>
</evidence>
<feature type="transmembrane region" description="Helical" evidence="7">
    <location>
        <begin position="133"/>
        <end position="157"/>
    </location>
</feature>
<feature type="transmembrane region" description="Helical" evidence="7">
    <location>
        <begin position="326"/>
        <end position="346"/>
    </location>
</feature>
<feature type="transmembrane region" description="Helical" evidence="7">
    <location>
        <begin position="46"/>
        <end position="65"/>
    </location>
</feature>
<dbReference type="PROSITE" id="PS50850">
    <property type="entry name" value="MFS"/>
    <property type="match status" value="1"/>
</dbReference>
<dbReference type="InterPro" id="IPR050189">
    <property type="entry name" value="MFS_Efflux_Transporters"/>
</dbReference>
<dbReference type="EMBL" id="DXES01000192">
    <property type="protein sequence ID" value="HIX66394.1"/>
    <property type="molecule type" value="Genomic_DNA"/>
</dbReference>
<evidence type="ECO:0000313" key="10">
    <source>
        <dbReference type="Proteomes" id="UP000886800"/>
    </source>
</evidence>
<organism evidence="9 10">
    <name type="scientific">Candidatus Anaerotruncus excrementipullorum</name>
    <dbReference type="NCBI Taxonomy" id="2838465"/>
    <lineage>
        <taxon>Bacteria</taxon>
        <taxon>Bacillati</taxon>
        <taxon>Bacillota</taxon>
        <taxon>Clostridia</taxon>
        <taxon>Eubacteriales</taxon>
        <taxon>Oscillospiraceae</taxon>
        <taxon>Anaerotruncus</taxon>
    </lineage>
</organism>
<reference evidence="9" key="1">
    <citation type="journal article" date="2021" name="PeerJ">
        <title>Extensive microbial diversity within the chicken gut microbiome revealed by metagenomics and culture.</title>
        <authorList>
            <person name="Gilroy R."/>
            <person name="Ravi A."/>
            <person name="Getino M."/>
            <person name="Pursley I."/>
            <person name="Horton D.L."/>
            <person name="Alikhan N.F."/>
            <person name="Baker D."/>
            <person name="Gharbi K."/>
            <person name="Hall N."/>
            <person name="Watson M."/>
            <person name="Adriaenssens E.M."/>
            <person name="Foster-Nyarko E."/>
            <person name="Jarju S."/>
            <person name="Secka A."/>
            <person name="Antonio M."/>
            <person name="Oren A."/>
            <person name="Chaudhuri R.R."/>
            <person name="La Ragione R."/>
            <person name="Hildebrand F."/>
            <person name="Pallen M.J."/>
        </authorList>
    </citation>
    <scope>NUCLEOTIDE SEQUENCE</scope>
    <source>
        <strain evidence="9">CHK188-5543</strain>
    </source>
</reference>
<evidence type="ECO:0000313" key="9">
    <source>
        <dbReference type="EMBL" id="HIX66394.1"/>
    </source>
</evidence>
<accession>A0A9D1WSL7</accession>
<dbReference type="InterPro" id="IPR036259">
    <property type="entry name" value="MFS_trans_sf"/>
</dbReference>
<feature type="transmembrane region" description="Helical" evidence="7">
    <location>
        <begin position="266"/>
        <end position="286"/>
    </location>
</feature>
<feature type="domain" description="Major facilitator superfamily (MFS) profile" evidence="8">
    <location>
        <begin position="7"/>
        <end position="386"/>
    </location>
</feature>
<dbReference type="Gene3D" id="1.20.1250.20">
    <property type="entry name" value="MFS general substrate transporter like domains"/>
    <property type="match status" value="1"/>
</dbReference>
<comment type="caution">
    <text evidence="9">The sequence shown here is derived from an EMBL/GenBank/DDBJ whole genome shotgun (WGS) entry which is preliminary data.</text>
</comment>
<evidence type="ECO:0000256" key="2">
    <source>
        <dbReference type="ARBA" id="ARBA00022448"/>
    </source>
</evidence>
<dbReference type="InterPro" id="IPR011701">
    <property type="entry name" value="MFS"/>
</dbReference>
<feature type="transmembrane region" description="Helical" evidence="7">
    <location>
        <begin position="200"/>
        <end position="223"/>
    </location>
</feature>
<feature type="transmembrane region" description="Helical" evidence="7">
    <location>
        <begin position="292"/>
        <end position="314"/>
    </location>
</feature>
<dbReference type="GO" id="GO:0022857">
    <property type="term" value="F:transmembrane transporter activity"/>
    <property type="evidence" value="ECO:0007669"/>
    <property type="project" value="InterPro"/>
</dbReference>
<dbReference type="PANTHER" id="PTHR43124:SF3">
    <property type="entry name" value="CHLORAMPHENICOL EFFLUX PUMP RV0191"/>
    <property type="match status" value="1"/>
</dbReference>
<keyword evidence="3" id="KW-1003">Cell membrane</keyword>
<feature type="transmembrane region" description="Helical" evidence="7">
    <location>
        <begin position="235"/>
        <end position="259"/>
    </location>
</feature>
<gene>
    <name evidence="9" type="ORF">H9736_09120</name>
</gene>
<dbReference type="AlphaFoldDB" id="A0A9D1WSL7"/>
<name>A0A9D1WSL7_9FIRM</name>
<keyword evidence="2" id="KW-0813">Transport</keyword>
<evidence type="ECO:0000256" key="3">
    <source>
        <dbReference type="ARBA" id="ARBA00022475"/>
    </source>
</evidence>
<reference evidence="9" key="2">
    <citation type="submission" date="2021-04" db="EMBL/GenBank/DDBJ databases">
        <authorList>
            <person name="Gilroy R."/>
        </authorList>
    </citation>
    <scope>NUCLEOTIDE SEQUENCE</scope>
    <source>
        <strain evidence="9">CHK188-5543</strain>
    </source>
</reference>
<proteinExistence type="predicted"/>
<feature type="transmembrane region" description="Helical" evidence="7">
    <location>
        <begin position="163"/>
        <end position="180"/>
    </location>
</feature>
<protein>
    <submittedName>
        <fullName evidence="9">MFS transporter</fullName>
    </submittedName>
</protein>
<feature type="transmembrane region" description="Helical" evidence="7">
    <location>
        <begin position="366"/>
        <end position="385"/>
    </location>
</feature>
<evidence type="ECO:0000256" key="5">
    <source>
        <dbReference type="ARBA" id="ARBA00022989"/>
    </source>
</evidence>
<keyword evidence="5 7" id="KW-1133">Transmembrane helix</keyword>
<evidence type="ECO:0000256" key="6">
    <source>
        <dbReference type="ARBA" id="ARBA00023136"/>
    </source>
</evidence>
<evidence type="ECO:0000256" key="1">
    <source>
        <dbReference type="ARBA" id="ARBA00004651"/>
    </source>
</evidence>
<evidence type="ECO:0000259" key="8">
    <source>
        <dbReference type="PROSITE" id="PS50850"/>
    </source>
</evidence>
<evidence type="ECO:0000256" key="7">
    <source>
        <dbReference type="SAM" id="Phobius"/>
    </source>
</evidence>
<feature type="transmembrane region" description="Helical" evidence="7">
    <location>
        <begin position="103"/>
        <end position="121"/>
    </location>
</feature>
<dbReference type="InterPro" id="IPR020846">
    <property type="entry name" value="MFS_dom"/>
</dbReference>
<dbReference type="SUPFAM" id="SSF103473">
    <property type="entry name" value="MFS general substrate transporter"/>
    <property type="match status" value="1"/>
</dbReference>
<sequence>MTKREKHVLYAAAAVGLMSNGGMILSPALSSIMAHFSEIPPMFVQMLITVPALMMIPASIVAGYLCRKISFRRIFQVCLAVLALAGILPFLLQNFVVVFCSRIAVGIAIGSMTPLANALIANNFTGLQKDRAIGIYTASESIGGAVMVFLSGVIVQFGWRYNFLVYLIAVGQFILVTRFCPPGHGQGAEGERPSKSSAPVINPTVCFVWVVFFIYMTYLNTFATHISQFVEGEGIGTSAVCGVVSSVFLVSGFVCGLVYSKITAVFRGYTFVFGLGITAVGMLLVANSHHALVVIPGSIISGFGMGVTLPTGNLMSAASVSQEKSASAIALGASAYQLAQFMTPFLVAPTTELVLGADSIRGRFGVSAAILCIWTGLVFFATWLFRKKITPKGREQH</sequence>
<keyword evidence="4 7" id="KW-0812">Transmembrane</keyword>
<dbReference type="GO" id="GO:0005886">
    <property type="term" value="C:plasma membrane"/>
    <property type="evidence" value="ECO:0007669"/>
    <property type="project" value="UniProtKB-SubCell"/>
</dbReference>
<keyword evidence="6 7" id="KW-0472">Membrane</keyword>
<dbReference type="Proteomes" id="UP000886800">
    <property type="component" value="Unassembled WGS sequence"/>
</dbReference>